<evidence type="ECO:0000256" key="7">
    <source>
        <dbReference type="ARBA" id="ARBA00023010"/>
    </source>
</evidence>
<evidence type="ECO:0000313" key="15">
    <source>
        <dbReference type="Proteomes" id="UP000018168"/>
    </source>
</evidence>
<comment type="caution">
    <text evidence="14">The sequence shown here is derived from an EMBL/GenBank/DDBJ whole genome shotgun (WGS) entry which is preliminary data.</text>
</comment>
<reference evidence="14" key="1">
    <citation type="submission" date="2012-11" db="EMBL/GenBank/DDBJ databases">
        <title>Dependencies among metagenomic species, viruses, plasmids and units of genetic variation.</title>
        <authorList>
            <person name="Nielsen H.B."/>
            <person name="Almeida M."/>
            <person name="Juncker A.S."/>
            <person name="Rasmussen S."/>
            <person name="Li J."/>
            <person name="Sunagawa S."/>
            <person name="Plichta D."/>
            <person name="Gautier L."/>
            <person name="Le Chatelier E."/>
            <person name="Peletier E."/>
            <person name="Bonde I."/>
            <person name="Nielsen T."/>
            <person name="Manichanh C."/>
            <person name="Arumugam M."/>
            <person name="Batto J."/>
            <person name="Santos M.B.Q.D."/>
            <person name="Blom N."/>
            <person name="Borruel N."/>
            <person name="Burgdorf K.S."/>
            <person name="Boumezbeur F."/>
            <person name="Casellas F."/>
            <person name="Dore J."/>
            <person name="Guarner F."/>
            <person name="Hansen T."/>
            <person name="Hildebrand F."/>
            <person name="Kaas R.S."/>
            <person name="Kennedy S."/>
            <person name="Kristiansen K."/>
            <person name="Kultima J.R."/>
            <person name="Leonard P."/>
            <person name="Levenez F."/>
            <person name="Lund O."/>
            <person name="Moumen B."/>
            <person name="Le Paslier D."/>
            <person name="Pons N."/>
            <person name="Pedersen O."/>
            <person name="Prifti E."/>
            <person name="Qin J."/>
            <person name="Raes J."/>
            <person name="Tap J."/>
            <person name="Tims S."/>
            <person name="Ussery D.W."/>
            <person name="Yamada T."/>
            <person name="MetaHit consortium"/>
            <person name="Renault P."/>
            <person name="Sicheritz-Ponten T."/>
            <person name="Bork P."/>
            <person name="Wang J."/>
            <person name="Brunak S."/>
            <person name="Ehrlich S.D."/>
        </authorList>
    </citation>
    <scope>NUCLEOTIDE SEQUENCE [LARGE SCALE GENOMIC DNA]</scope>
</reference>
<dbReference type="Gene3D" id="1.10.3370.10">
    <property type="entry name" value="SecY subunit domain"/>
    <property type="match status" value="1"/>
</dbReference>
<evidence type="ECO:0000256" key="1">
    <source>
        <dbReference type="ARBA" id="ARBA00004141"/>
    </source>
</evidence>
<dbReference type="PROSITE" id="PS00755">
    <property type="entry name" value="SECY_1"/>
    <property type="match status" value="1"/>
</dbReference>
<comment type="subcellular location">
    <subcellularLocation>
        <location evidence="10">Cell membrane</location>
        <topology evidence="10">Multi-pass membrane protein</topology>
    </subcellularLocation>
    <subcellularLocation>
        <location evidence="1 12">Membrane</location>
        <topology evidence="1 12">Multi-pass membrane protein</topology>
    </subcellularLocation>
</comment>
<feature type="transmembrane region" description="Helical" evidence="10">
    <location>
        <begin position="224"/>
        <end position="246"/>
    </location>
</feature>
<feature type="transmembrane region" description="Helical" evidence="10">
    <location>
        <begin position="157"/>
        <end position="179"/>
    </location>
</feature>
<dbReference type="SUPFAM" id="SSF103491">
    <property type="entry name" value="Preprotein translocase SecY subunit"/>
    <property type="match status" value="1"/>
</dbReference>
<accession>R6N698</accession>
<proteinExistence type="inferred from homology"/>
<sequence length="443" mass="48763">MFKTMQNAWKIPDLRKKILFTLLVIIVFRIGANMPAPFLNMEALAGLMGFVTDSSSANAFAYLNTLSGGAFAQATLFAMSVTPYINSSIIMQLLTVAIPPLERMAKEGEEGRKKIGAITRYVAVVLGLVQGLAYYLYLRGSSYEGTPIVTYTEGAAGVFTAIVIVLVFTAGTAMMMWLGEQINQKGIGNGISILLFAGIVARLPDTVNILVQALQAAWQAPDSFGQYYFFVPLFVIIFLAIIWVIVFMNDAERRIPVQYAKRVVGRKMYGGQSTHLPIKVNMSGVMPIIFASSILTIPSTIQLFVTPTGFWKTVLDALSTTGWVYALIYFLLILMFAYFYVAIQYNPIEMANNLRQNNGTIPGIRPGKPTSDYIQKILSKITLIGALFLAVIALLPIAFSAFTGMHNLMMGGTSVIILVGVALDTMKQMESQMMMRHYKGFLD</sequence>
<feature type="transmembrane region" description="Helical" evidence="10">
    <location>
        <begin position="381"/>
        <end position="402"/>
    </location>
</feature>
<evidence type="ECO:0000256" key="12">
    <source>
        <dbReference type="RuleBase" id="RU003484"/>
    </source>
</evidence>
<dbReference type="Pfam" id="PF00344">
    <property type="entry name" value="SecY"/>
    <property type="match status" value="1"/>
</dbReference>
<feature type="transmembrane region" description="Helical" evidence="10">
    <location>
        <begin position="323"/>
        <end position="343"/>
    </location>
</feature>
<dbReference type="PRINTS" id="PR00303">
    <property type="entry name" value="SECYTRNLCASE"/>
</dbReference>
<dbReference type="PANTHER" id="PTHR10906">
    <property type="entry name" value="SECY/SEC61-ALPHA FAMILY MEMBER"/>
    <property type="match status" value="1"/>
</dbReference>
<keyword evidence="8 10" id="KW-0472">Membrane</keyword>
<evidence type="ECO:0000256" key="13">
    <source>
        <dbReference type="RuleBase" id="RU004349"/>
    </source>
</evidence>
<evidence type="ECO:0000256" key="4">
    <source>
        <dbReference type="ARBA" id="ARBA00022692"/>
    </source>
</evidence>
<dbReference type="GO" id="GO:0006605">
    <property type="term" value="P:protein targeting"/>
    <property type="evidence" value="ECO:0007669"/>
    <property type="project" value="UniProtKB-UniRule"/>
</dbReference>
<dbReference type="InterPro" id="IPR023201">
    <property type="entry name" value="SecY_dom_sf"/>
</dbReference>
<gene>
    <name evidence="10" type="primary">secY</name>
    <name evidence="14" type="ORF">BN578_01910</name>
</gene>
<evidence type="ECO:0000256" key="6">
    <source>
        <dbReference type="ARBA" id="ARBA00022989"/>
    </source>
</evidence>
<keyword evidence="5 10" id="KW-0653">Protein transport</keyword>
<name>R6N698_9FIRM</name>
<dbReference type="InterPro" id="IPR002208">
    <property type="entry name" value="SecY/SEC61-alpha"/>
</dbReference>
<dbReference type="InterPro" id="IPR030659">
    <property type="entry name" value="SecY_CS"/>
</dbReference>
<keyword evidence="4 10" id="KW-0812">Transmembrane</keyword>
<evidence type="ECO:0000256" key="3">
    <source>
        <dbReference type="ARBA" id="ARBA00022448"/>
    </source>
</evidence>
<feature type="transmembrane region" description="Helical" evidence="10">
    <location>
        <begin position="70"/>
        <end position="97"/>
    </location>
</feature>
<dbReference type="GO" id="GO:0043952">
    <property type="term" value="P:protein transport by the Sec complex"/>
    <property type="evidence" value="ECO:0007669"/>
    <property type="project" value="UniProtKB-UniRule"/>
</dbReference>
<evidence type="ECO:0000256" key="11">
    <source>
        <dbReference type="RuleBase" id="RU000537"/>
    </source>
</evidence>
<keyword evidence="7 10" id="KW-0811">Translocation</keyword>
<evidence type="ECO:0000313" key="14">
    <source>
        <dbReference type="EMBL" id="CDC03914.1"/>
    </source>
</evidence>
<keyword evidence="3 10" id="KW-0813">Transport</keyword>
<keyword evidence="10" id="KW-1003">Cell membrane</keyword>
<keyword evidence="6 10" id="KW-1133">Transmembrane helix</keyword>
<dbReference type="Proteomes" id="UP000018168">
    <property type="component" value="Unassembled WGS sequence"/>
</dbReference>
<comment type="function">
    <text evidence="10 11">The central subunit of the protein translocation channel SecYEG. Consists of two halves formed by TMs 1-5 and 6-10. These two domains form a lateral gate at the front which open onto the bilayer between TMs 2 and 7, and are clamped together by SecE at the back. The channel is closed by both a pore ring composed of hydrophobic SecY resides and a short helix (helix 2A) on the extracellular side of the membrane which forms a plug. The plug probably moves laterally to allow the channel to open. The ring and the pore may move independently.</text>
</comment>
<dbReference type="InterPro" id="IPR026593">
    <property type="entry name" value="SecY"/>
</dbReference>
<comment type="caution">
    <text evidence="10">Lacks conserved residue(s) required for the propagation of feature annotation.</text>
</comment>
<dbReference type="EMBL" id="CBEP010000029">
    <property type="protein sequence ID" value="CDC03914.1"/>
    <property type="molecule type" value="Genomic_DNA"/>
</dbReference>
<comment type="subunit">
    <text evidence="10">Component of the Sec protein translocase complex. Heterotrimer consisting of SecY, SecE and SecG subunits. The heterotrimers can form oligomers, although 1 heterotrimer is thought to be able to translocate proteins. Interacts with the ribosome. Interacts with SecDF, and other proteins may be involved. Interacts with SecA.</text>
</comment>
<dbReference type="AlphaFoldDB" id="R6N698"/>
<feature type="transmembrane region" description="Helical" evidence="10">
    <location>
        <begin position="288"/>
        <end position="311"/>
    </location>
</feature>
<protein>
    <recommendedName>
        <fullName evidence="9 10">Protein translocase subunit SecY</fullName>
    </recommendedName>
</protein>
<dbReference type="PIRSF" id="PIRSF004557">
    <property type="entry name" value="SecY"/>
    <property type="match status" value="1"/>
</dbReference>
<evidence type="ECO:0000256" key="5">
    <source>
        <dbReference type="ARBA" id="ARBA00022927"/>
    </source>
</evidence>
<evidence type="ECO:0000256" key="8">
    <source>
        <dbReference type="ARBA" id="ARBA00023136"/>
    </source>
</evidence>
<dbReference type="NCBIfam" id="TIGR00967">
    <property type="entry name" value="3a0501s007"/>
    <property type="match status" value="1"/>
</dbReference>
<dbReference type="GO" id="GO:0065002">
    <property type="term" value="P:intracellular protein transmembrane transport"/>
    <property type="evidence" value="ECO:0007669"/>
    <property type="project" value="UniProtKB-UniRule"/>
</dbReference>
<dbReference type="HAMAP" id="MF_01465">
    <property type="entry name" value="SecY"/>
    <property type="match status" value="1"/>
</dbReference>
<feature type="transmembrane region" description="Helical" evidence="10">
    <location>
        <begin position="408"/>
        <end position="426"/>
    </location>
</feature>
<evidence type="ECO:0000256" key="9">
    <source>
        <dbReference type="ARBA" id="ARBA00039733"/>
    </source>
</evidence>
<feature type="transmembrane region" description="Helical" evidence="10">
    <location>
        <begin position="118"/>
        <end position="137"/>
    </location>
</feature>
<evidence type="ECO:0000256" key="2">
    <source>
        <dbReference type="ARBA" id="ARBA00005751"/>
    </source>
</evidence>
<dbReference type="GO" id="GO:0005886">
    <property type="term" value="C:plasma membrane"/>
    <property type="evidence" value="ECO:0007669"/>
    <property type="project" value="UniProtKB-SubCell"/>
</dbReference>
<feature type="transmembrane region" description="Helical" evidence="10">
    <location>
        <begin position="186"/>
        <end position="204"/>
    </location>
</feature>
<evidence type="ECO:0000256" key="10">
    <source>
        <dbReference type="HAMAP-Rule" id="MF_01465"/>
    </source>
</evidence>
<organism evidence="14 15">
    <name type="scientific">[Clostridium] leptum CAG:27</name>
    <dbReference type="NCBI Taxonomy" id="1263068"/>
    <lineage>
        <taxon>Bacteria</taxon>
        <taxon>Bacillati</taxon>
        <taxon>Bacillota</taxon>
        <taxon>Clostridia</taxon>
        <taxon>Eubacteriales</taxon>
        <taxon>Oscillospiraceae</taxon>
        <taxon>Oscillospiraceae incertae sedis</taxon>
    </lineage>
</organism>
<dbReference type="PROSITE" id="PS00756">
    <property type="entry name" value="SECY_2"/>
    <property type="match status" value="1"/>
</dbReference>
<comment type="similarity">
    <text evidence="2 10 13">Belongs to the SecY/SEC61-alpha family.</text>
</comment>
<dbReference type="FunFam" id="1.10.3370.10:FF:000001">
    <property type="entry name" value="Preprotein translocase subunit SecY"/>
    <property type="match status" value="1"/>
</dbReference>